<dbReference type="AlphaFoldDB" id="A0A2T5V8F1"/>
<evidence type="ECO:0000313" key="8">
    <source>
        <dbReference type="Proteomes" id="UP000244081"/>
    </source>
</evidence>
<feature type="domain" description="Glycoside hydrolase family 3 N-terminal" evidence="6">
    <location>
        <begin position="29"/>
        <end position="294"/>
    </location>
</feature>
<organism evidence="7 8">
    <name type="scientific">Breoghania corrubedonensis</name>
    <dbReference type="NCBI Taxonomy" id="665038"/>
    <lineage>
        <taxon>Bacteria</taxon>
        <taxon>Pseudomonadati</taxon>
        <taxon>Pseudomonadota</taxon>
        <taxon>Alphaproteobacteria</taxon>
        <taxon>Hyphomicrobiales</taxon>
        <taxon>Stappiaceae</taxon>
        <taxon>Breoghania</taxon>
    </lineage>
</organism>
<dbReference type="InterPro" id="IPR017853">
    <property type="entry name" value="GH"/>
</dbReference>
<gene>
    <name evidence="7" type="ORF">C8N35_10538</name>
</gene>
<dbReference type="GO" id="GO:0009254">
    <property type="term" value="P:peptidoglycan turnover"/>
    <property type="evidence" value="ECO:0007669"/>
    <property type="project" value="TreeGrafter"/>
</dbReference>
<proteinExistence type="inferred from homology"/>
<evidence type="ECO:0000256" key="4">
    <source>
        <dbReference type="ARBA" id="ARBA00022801"/>
    </source>
</evidence>
<dbReference type="SUPFAM" id="SSF51445">
    <property type="entry name" value="(Trans)glycosidases"/>
    <property type="match status" value="1"/>
</dbReference>
<dbReference type="InterPro" id="IPR036962">
    <property type="entry name" value="Glyco_hydro_3_N_sf"/>
</dbReference>
<evidence type="ECO:0000256" key="1">
    <source>
        <dbReference type="ARBA" id="ARBA00001231"/>
    </source>
</evidence>
<dbReference type="GO" id="GO:0005975">
    <property type="term" value="P:carbohydrate metabolic process"/>
    <property type="evidence" value="ECO:0007669"/>
    <property type="project" value="InterPro"/>
</dbReference>
<dbReference type="EC" id="3.2.1.52" evidence="3"/>
<keyword evidence="8" id="KW-1185">Reference proteome</keyword>
<dbReference type="InterPro" id="IPR050226">
    <property type="entry name" value="NagZ_Beta-hexosaminidase"/>
</dbReference>
<evidence type="ECO:0000256" key="3">
    <source>
        <dbReference type="ARBA" id="ARBA00012663"/>
    </source>
</evidence>
<evidence type="ECO:0000259" key="6">
    <source>
        <dbReference type="Pfam" id="PF00933"/>
    </source>
</evidence>
<sequence length="339" mass="35894">MTKAFITGCADLRLNADEVAFFGAERPWGLILFRRNVAEPAQVADLIASFRDAVGRADAPVLIDQEGGRVQRLKPPHWPDYPPGRHYGRLFAGDPVAGERAAWLGARLIAHDLHELGIDVDCLPVLDVPVAGGHAVIGDRAYGEDVETVTTLASAAAEGLMCGGVLPVAKHVPGHGRAAADSHLELPRVLATAEDLEASDFEPFRRLVRLPLAMTAHVVYTAFDAVCPATTSRKVIETVIRGVIGYEGCLMSDDLSMRALTGSLGERTAAAFAAGCDLALHCNGDMAEMVEIAAATPQLAGKAALRAQAALDARREPGPLDEMAAREEFDALLAPVGEV</sequence>
<dbReference type="PANTHER" id="PTHR30480:SF13">
    <property type="entry name" value="BETA-HEXOSAMINIDASE"/>
    <property type="match status" value="1"/>
</dbReference>
<protein>
    <recommendedName>
        <fullName evidence="3">beta-N-acetylhexosaminidase</fullName>
        <ecNumber evidence="3">3.2.1.52</ecNumber>
    </recommendedName>
</protein>
<dbReference type="EMBL" id="QAYG01000005">
    <property type="protein sequence ID" value="PTW60038.1"/>
    <property type="molecule type" value="Genomic_DNA"/>
</dbReference>
<comment type="catalytic activity">
    <reaction evidence="1">
        <text>Hydrolysis of terminal non-reducing N-acetyl-D-hexosamine residues in N-acetyl-beta-D-hexosaminides.</text>
        <dbReference type="EC" id="3.2.1.52"/>
    </reaction>
</comment>
<dbReference type="InterPro" id="IPR001764">
    <property type="entry name" value="Glyco_hydro_3_N"/>
</dbReference>
<comment type="similarity">
    <text evidence="2">Belongs to the glycosyl hydrolase 3 family.</text>
</comment>
<accession>A0A2T5V8F1</accession>
<keyword evidence="5" id="KW-0326">Glycosidase</keyword>
<dbReference type="NCBIfam" id="NF003740">
    <property type="entry name" value="PRK05337.1"/>
    <property type="match status" value="1"/>
</dbReference>
<comment type="caution">
    <text evidence="7">The sequence shown here is derived from an EMBL/GenBank/DDBJ whole genome shotgun (WGS) entry which is preliminary data.</text>
</comment>
<dbReference type="Pfam" id="PF00933">
    <property type="entry name" value="Glyco_hydro_3"/>
    <property type="match status" value="1"/>
</dbReference>
<dbReference type="Gene3D" id="3.20.20.300">
    <property type="entry name" value="Glycoside hydrolase, family 3, N-terminal domain"/>
    <property type="match status" value="1"/>
</dbReference>
<keyword evidence="4" id="KW-0378">Hydrolase</keyword>
<evidence type="ECO:0000313" key="7">
    <source>
        <dbReference type="EMBL" id="PTW60038.1"/>
    </source>
</evidence>
<dbReference type="GO" id="GO:0004563">
    <property type="term" value="F:beta-N-acetylhexosaminidase activity"/>
    <property type="evidence" value="ECO:0007669"/>
    <property type="project" value="UniProtKB-EC"/>
</dbReference>
<reference evidence="7 8" key="1">
    <citation type="submission" date="2018-04" db="EMBL/GenBank/DDBJ databases">
        <title>Genomic Encyclopedia of Archaeal and Bacterial Type Strains, Phase II (KMG-II): from individual species to whole genera.</title>
        <authorList>
            <person name="Goeker M."/>
        </authorList>
    </citation>
    <scope>NUCLEOTIDE SEQUENCE [LARGE SCALE GENOMIC DNA]</scope>
    <source>
        <strain evidence="7 8">DSM 23382</strain>
    </source>
</reference>
<evidence type="ECO:0000256" key="2">
    <source>
        <dbReference type="ARBA" id="ARBA00005336"/>
    </source>
</evidence>
<evidence type="ECO:0000256" key="5">
    <source>
        <dbReference type="ARBA" id="ARBA00023295"/>
    </source>
</evidence>
<dbReference type="Proteomes" id="UP000244081">
    <property type="component" value="Unassembled WGS sequence"/>
</dbReference>
<name>A0A2T5V8F1_9HYPH</name>
<dbReference type="PANTHER" id="PTHR30480">
    <property type="entry name" value="BETA-HEXOSAMINIDASE-RELATED"/>
    <property type="match status" value="1"/>
</dbReference>